<evidence type="ECO:0000256" key="14">
    <source>
        <dbReference type="ARBA" id="ARBA00022989"/>
    </source>
</evidence>
<evidence type="ECO:0000256" key="13">
    <source>
        <dbReference type="ARBA" id="ARBA00022777"/>
    </source>
</evidence>
<evidence type="ECO:0000256" key="9">
    <source>
        <dbReference type="ARBA" id="ARBA00022490"/>
    </source>
</evidence>
<evidence type="ECO:0000256" key="15">
    <source>
        <dbReference type="ARBA" id="ARBA00023004"/>
    </source>
</evidence>
<keyword evidence="17" id="KW-0411">Iron-sulfur</keyword>
<evidence type="ECO:0000256" key="2">
    <source>
        <dbReference type="ARBA" id="ARBA00001966"/>
    </source>
</evidence>
<evidence type="ECO:0000313" key="23">
    <source>
        <dbReference type="EMBL" id="GHI58226.1"/>
    </source>
</evidence>
<comment type="cofactor">
    <cofactor evidence="2">
        <name>[4Fe-4S] cluster</name>
        <dbReference type="ChEBI" id="CHEBI:49883"/>
    </cofactor>
</comment>
<keyword evidence="10" id="KW-0808">Transferase</keyword>
<evidence type="ECO:0000256" key="19">
    <source>
        <dbReference type="ARBA" id="ARBA00024827"/>
    </source>
</evidence>
<evidence type="ECO:0000256" key="10">
    <source>
        <dbReference type="ARBA" id="ARBA00022679"/>
    </source>
</evidence>
<keyword evidence="8" id="KW-0004">4Fe-4S</keyword>
<evidence type="ECO:0000256" key="20">
    <source>
        <dbReference type="ARBA" id="ARBA00030800"/>
    </source>
</evidence>
<evidence type="ECO:0000256" key="6">
    <source>
        <dbReference type="ARBA" id="ARBA00017322"/>
    </source>
</evidence>
<name>A0ABQ3RQT6_STRRR</name>
<comment type="function">
    <text evidence="19">Member of the two-component regulatory system NreB/NreC involved in the control of dissimilatory nitrate/nitrite reduction in response to oxygen. NreB functions as a direct oxygen sensor histidine kinase which is autophosphorylated, in the absence of oxygen, probably at the conserved histidine residue, and transfers its phosphate group probably to a conserved aspartate residue of NreC. NreB/NreC activates the expression of the nitrate (narGHJI) and nitrite (nir) reductase operons, as well as the putative nitrate transporter gene narT.</text>
</comment>
<reference evidence="24" key="1">
    <citation type="submission" date="2023-07" db="EMBL/GenBank/DDBJ databases">
        <title>Whole genome shotgun sequence of Streptomyces achromogenes subsp. rubradiris NBRC 14000.</title>
        <authorList>
            <person name="Komaki H."/>
            <person name="Tamura T."/>
        </authorList>
    </citation>
    <scope>NUCLEOTIDE SEQUENCE [LARGE SCALE GENOMIC DNA]</scope>
    <source>
        <strain evidence="24">NBRC 14000</strain>
    </source>
</reference>
<keyword evidence="15" id="KW-0408">Iron</keyword>
<evidence type="ECO:0000256" key="3">
    <source>
        <dbReference type="ARBA" id="ARBA00004496"/>
    </source>
</evidence>
<dbReference type="SUPFAM" id="SSF55874">
    <property type="entry name" value="ATPase domain of HSP90 chaperone/DNA topoisomerase II/histidine kinase"/>
    <property type="match status" value="1"/>
</dbReference>
<protein>
    <recommendedName>
        <fullName evidence="6">Oxygen sensor histidine kinase NreB</fullName>
        <ecNumber evidence="5">2.7.13.3</ecNumber>
    </recommendedName>
    <alternativeName>
        <fullName evidence="20">Nitrogen regulation protein B</fullName>
    </alternativeName>
</protein>
<evidence type="ECO:0000256" key="1">
    <source>
        <dbReference type="ARBA" id="ARBA00000085"/>
    </source>
</evidence>
<evidence type="ECO:0000256" key="8">
    <source>
        <dbReference type="ARBA" id="ARBA00022485"/>
    </source>
</evidence>
<feature type="domain" description="Histidine kinase" evidence="22">
    <location>
        <begin position="301"/>
        <end position="393"/>
    </location>
</feature>
<comment type="subcellular location">
    <subcellularLocation>
        <location evidence="4">Cell membrane</location>
        <topology evidence="4">Multi-pass membrane protein</topology>
    </subcellularLocation>
    <subcellularLocation>
        <location evidence="3">Cytoplasm</location>
    </subcellularLocation>
</comment>
<gene>
    <name evidence="23" type="ORF">Srubr_80720</name>
</gene>
<sequence length="395" mass="42745">MDNPTAPIRPPAGRPPVAGAVFAEALHEGLIRARRRTADVRPPVARSAAGPRTTAPATAPPARHRTGPPPALTEAEREEILYRFRLALPAVLPPPDRERSALASALVSFARRVLTHTGRNDPLSGRVRPFLQPATEVAPHHLVAATGLLYECVLFEVMESATGPGETAVPRALAAVQALADVLRATGVAFWRGDDGWSESRWLARRLHDELGSALAVALHRIELGEDDPAGAATHLAVARKALNEAVEENRGLIAGLRRSTRTPPLRLALDAFLADLAPHADVAVQLIGDEALAPERCRRELLLVLRETLRNCLAHAQAAHIEVTVRTTRRWVYARVEDDGVGFLVQRVLGDPRNGHGLDSVRERVEDLGGRLRITSAPGEGTRTELHLPLVPRP</sequence>
<evidence type="ECO:0000256" key="17">
    <source>
        <dbReference type="ARBA" id="ARBA00023014"/>
    </source>
</evidence>
<dbReference type="CDD" id="cd16917">
    <property type="entry name" value="HATPase_UhpB-NarQ-NarX-like"/>
    <property type="match status" value="1"/>
</dbReference>
<dbReference type="Proteomes" id="UP000646738">
    <property type="component" value="Unassembled WGS sequence"/>
</dbReference>
<keyword evidence="24" id="KW-1185">Reference proteome</keyword>
<feature type="region of interest" description="Disordered" evidence="21">
    <location>
        <begin position="33"/>
        <end position="72"/>
    </location>
</feature>
<dbReference type="Pfam" id="PF07730">
    <property type="entry name" value="HisKA_3"/>
    <property type="match status" value="1"/>
</dbReference>
<dbReference type="InterPro" id="IPR036890">
    <property type="entry name" value="HATPase_C_sf"/>
</dbReference>
<dbReference type="EC" id="2.7.13.3" evidence="5"/>
<keyword evidence="18" id="KW-0472">Membrane</keyword>
<organism evidence="23 24">
    <name type="scientific">Streptomyces rubradiris</name>
    <name type="common">Streptomyces achromogenes subsp. rubradiris</name>
    <dbReference type="NCBI Taxonomy" id="285531"/>
    <lineage>
        <taxon>Bacteria</taxon>
        <taxon>Bacillati</taxon>
        <taxon>Actinomycetota</taxon>
        <taxon>Actinomycetes</taxon>
        <taxon>Kitasatosporales</taxon>
        <taxon>Streptomycetaceae</taxon>
        <taxon>Streptomyces</taxon>
    </lineage>
</organism>
<evidence type="ECO:0000256" key="12">
    <source>
        <dbReference type="ARBA" id="ARBA00022723"/>
    </source>
</evidence>
<evidence type="ECO:0000256" key="16">
    <source>
        <dbReference type="ARBA" id="ARBA00023012"/>
    </source>
</evidence>
<dbReference type="PANTHER" id="PTHR24421:SF37">
    <property type="entry name" value="SENSOR HISTIDINE KINASE NARS"/>
    <property type="match status" value="1"/>
</dbReference>
<evidence type="ECO:0000256" key="5">
    <source>
        <dbReference type="ARBA" id="ARBA00012438"/>
    </source>
</evidence>
<dbReference type="PROSITE" id="PS50109">
    <property type="entry name" value="HIS_KIN"/>
    <property type="match status" value="1"/>
</dbReference>
<keyword evidence="12" id="KW-0479">Metal-binding</keyword>
<dbReference type="Gene3D" id="3.30.565.10">
    <property type="entry name" value="Histidine kinase-like ATPase, C-terminal domain"/>
    <property type="match status" value="1"/>
</dbReference>
<dbReference type="EMBL" id="BNEA01000018">
    <property type="protein sequence ID" value="GHI58226.1"/>
    <property type="molecule type" value="Genomic_DNA"/>
</dbReference>
<dbReference type="RefSeq" id="WP_189998008.1">
    <property type="nucleotide sequence ID" value="NZ_BNCB01000018.1"/>
</dbReference>
<evidence type="ECO:0000259" key="22">
    <source>
        <dbReference type="PROSITE" id="PS50109"/>
    </source>
</evidence>
<keyword evidence="9" id="KW-0963">Cytoplasm</keyword>
<dbReference type="PRINTS" id="PR00344">
    <property type="entry name" value="BCTRLSENSOR"/>
</dbReference>
<evidence type="ECO:0000256" key="18">
    <source>
        <dbReference type="ARBA" id="ARBA00023136"/>
    </source>
</evidence>
<proteinExistence type="predicted"/>
<evidence type="ECO:0000256" key="21">
    <source>
        <dbReference type="SAM" id="MobiDB-lite"/>
    </source>
</evidence>
<keyword evidence="13" id="KW-0418">Kinase</keyword>
<keyword evidence="14" id="KW-1133">Transmembrane helix</keyword>
<comment type="catalytic activity">
    <reaction evidence="1">
        <text>ATP + protein L-histidine = ADP + protein N-phospho-L-histidine.</text>
        <dbReference type="EC" id="2.7.13.3"/>
    </reaction>
</comment>
<evidence type="ECO:0000313" key="24">
    <source>
        <dbReference type="Proteomes" id="UP000646738"/>
    </source>
</evidence>
<dbReference type="PANTHER" id="PTHR24421">
    <property type="entry name" value="NITRATE/NITRITE SENSOR PROTEIN NARX-RELATED"/>
    <property type="match status" value="1"/>
</dbReference>
<dbReference type="InterPro" id="IPR005467">
    <property type="entry name" value="His_kinase_dom"/>
</dbReference>
<feature type="compositionally biased region" description="Low complexity" evidence="21">
    <location>
        <begin position="45"/>
        <end position="61"/>
    </location>
</feature>
<dbReference type="Pfam" id="PF02518">
    <property type="entry name" value="HATPase_c"/>
    <property type="match status" value="1"/>
</dbReference>
<comment type="caution">
    <text evidence="23">The sequence shown here is derived from an EMBL/GenBank/DDBJ whole genome shotgun (WGS) entry which is preliminary data.</text>
</comment>
<evidence type="ECO:0000256" key="11">
    <source>
        <dbReference type="ARBA" id="ARBA00022692"/>
    </source>
</evidence>
<dbReference type="InterPro" id="IPR004358">
    <property type="entry name" value="Sig_transdc_His_kin-like_C"/>
</dbReference>
<dbReference type="SMART" id="SM00387">
    <property type="entry name" value="HATPase_c"/>
    <property type="match status" value="1"/>
</dbReference>
<evidence type="ECO:0000256" key="4">
    <source>
        <dbReference type="ARBA" id="ARBA00004651"/>
    </source>
</evidence>
<dbReference type="InterPro" id="IPR011712">
    <property type="entry name" value="Sig_transdc_His_kin_sub3_dim/P"/>
</dbReference>
<dbReference type="InterPro" id="IPR050482">
    <property type="entry name" value="Sensor_HK_TwoCompSys"/>
</dbReference>
<keyword evidence="11" id="KW-0812">Transmembrane</keyword>
<keyword evidence="16" id="KW-0902">Two-component regulatory system</keyword>
<evidence type="ECO:0000256" key="7">
    <source>
        <dbReference type="ARBA" id="ARBA00022475"/>
    </source>
</evidence>
<keyword evidence="7" id="KW-1003">Cell membrane</keyword>
<dbReference type="InterPro" id="IPR003594">
    <property type="entry name" value="HATPase_dom"/>
</dbReference>
<accession>A0ABQ3RQT6</accession>